<name>A0A0D7AWK4_9AGAR</name>
<organism evidence="1 2">
    <name type="scientific">Cylindrobasidium torrendii FP15055 ss-10</name>
    <dbReference type="NCBI Taxonomy" id="1314674"/>
    <lineage>
        <taxon>Eukaryota</taxon>
        <taxon>Fungi</taxon>
        <taxon>Dikarya</taxon>
        <taxon>Basidiomycota</taxon>
        <taxon>Agaricomycotina</taxon>
        <taxon>Agaricomycetes</taxon>
        <taxon>Agaricomycetidae</taxon>
        <taxon>Agaricales</taxon>
        <taxon>Marasmiineae</taxon>
        <taxon>Physalacriaceae</taxon>
        <taxon>Cylindrobasidium</taxon>
    </lineage>
</organism>
<gene>
    <name evidence="1" type="ORF">CYLTODRAFT_459184</name>
</gene>
<evidence type="ECO:0000313" key="2">
    <source>
        <dbReference type="Proteomes" id="UP000054007"/>
    </source>
</evidence>
<dbReference type="AlphaFoldDB" id="A0A0D7AWK4"/>
<accession>A0A0D7AWK4</accession>
<dbReference type="EMBL" id="KN880810">
    <property type="protein sequence ID" value="KIY62214.1"/>
    <property type="molecule type" value="Genomic_DNA"/>
</dbReference>
<evidence type="ECO:0000313" key="1">
    <source>
        <dbReference type="EMBL" id="KIY62214.1"/>
    </source>
</evidence>
<sequence length="277" mass="30862">MLELGPNERTLNDVLRAQAEEIQALFPETHEAMIKGLAPWMKDVPESCPPGMTQEKYESDIRFNCWVAKRQKSWVEAHGKDLDQKLRLGAVSQALSDVRSSMYRFAPVSDSDGTNDVDARPTKRLPTLDSLLANGPQQQKLRSPVFTPRLSAAASQGWWRSSLKHNHAHIPIACNACHARGRQCTILGSSDECTRCGLFGLVCVKRGTAQPAVVTAPPITVDDLIQDMDTQRKLSLMAIGCANGVVPKEFVKAEYAKYLDTCWEWQQWQSAQAITRK</sequence>
<proteinExistence type="predicted"/>
<evidence type="ECO:0008006" key="3">
    <source>
        <dbReference type="Google" id="ProtNLM"/>
    </source>
</evidence>
<keyword evidence="2" id="KW-1185">Reference proteome</keyword>
<reference evidence="1 2" key="1">
    <citation type="journal article" date="2015" name="Fungal Genet. Biol.">
        <title>Evolution of novel wood decay mechanisms in Agaricales revealed by the genome sequences of Fistulina hepatica and Cylindrobasidium torrendii.</title>
        <authorList>
            <person name="Floudas D."/>
            <person name="Held B.W."/>
            <person name="Riley R."/>
            <person name="Nagy L.G."/>
            <person name="Koehler G."/>
            <person name="Ransdell A.S."/>
            <person name="Younus H."/>
            <person name="Chow J."/>
            <person name="Chiniquy J."/>
            <person name="Lipzen A."/>
            <person name="Tritt A."/>
            <person name="Sun H."/>
            <person name="Haridas S."/>
            <person name="LaButti K."/>
            <person name="Ohm R.A."/>
            <person name="Kues U."/>
            <person name="Blanchette R.A."/>
            <person name="Grigoriev I.V."/>
            <person name="Minto R.E."/>
            <person name="Hibbett D.S."/>
        </authorList>
    </citation>
    <scope>NUCLEOTIDE SEQUENCE [LARGE SCALE GENOMIC DNA]</scope>
    <source>
        <strain evidence="1 2">FP15055 ss-10</strain>
    </source>
</reference>
<dbReference type="Proteomes" id="UP000054007">
    <property type="component" value="Unassembled WGS sequence"/>
</dbReference>
<protein>
    <recommendedName>
        <fullName evidence="3">Zn(2)-C6 fungal-type domain-containing protein</fullName>
    </recommendedName>
</protein>